<reference evidence="2 3" key="1">
    <citation type="submission" date="2019-12" db="EMBL/GenBank/DDBJ databases">
        <title>Genomic-based taxomic classification of the family Erythrobacteraceae.</title>
        <authorList>
            <person name="Xu L."/>
        </authorList>
    </citation>
    <scope>NUCLEOTIDE SEQUENCE [LARGE SCALE GENOMIC DNA]</scope>
    <source>
        <strain evidence="2 3">S36</strain>
    </source>
</reference>
<sequence>MRPALLIACAGLAALAVPVSAQQAAAEHACPAGASVELPADLAGWNAPQPLTAAKDAAGLDAAQLALGQAADATLIRTAEVEYPVRPERPGGSVSFGGLFRFDVAEAGTYRVAIGSAAWIDVLSPANERVQSGKFGHGPECSGIRKMVEFALTPGTHTLLIAANGQAQMAVLIDRLP</sequence>
<protein>
    <recommendedName>
        <fullName evidence="4">Homogentisate 1,2-dioxygenase</fullName>
    </recommendedName>
</protein>
<comment type="caution">
    <text evidence="2">The sequence shown here is derived from an EMBL/GenBank/DDBJ whole genome shotgun (WGS) entry which is preliminary data.</text>
</comment>
<feature type="signal peptide" evidence="1">
    <location>
        <begin position="1"/>
        <end position="21"/>
    </location>
</feature>
<evidence type="ECO:0000313" key="2">
    <source>
        <dbReference type="EMBL" id="MXP00643.1"/>
    </source>
</evidence>
<dbReference type="OrthoDB" id="7376020at2"/>
<evidence type="ECO:0000313" key="3">
    <source>
        <dbReference type="Proteomes" id="UP000469430"/>
    </source>
</evidence>
<keyword evidence="3" id="KW-1185">Reference proteome</keyword>
<feature type="chain" id="PRO_5026113935" description="Homogentisate 1,2-dioxygenase" evidence="1">
    <location>
        <begin position="22"/>
        <end position="177"/>
    </location>
</feature>
<dbReference type="RefSeq" id="WP_161392370.1">
    <property type="nucleotide sequence ID" value="NZ_JBHSCP010000003.1"/>
</dbReference>
<dbReference type="AlphaFoldDB" id="A0A6I4TXJ4"/>
<keyword evidence="1" id="KW-0732">Signal</keyword>
<gene>
    <name evidence="2" type="ORF">GRI97_16755</name>
</gene>
<dbReference type="Proteomes" id="UP000469430">
    <property type="component" value="Unassembled WGS sequence"/>
</dbReference>
<evidence type="ECO:0008006" key="4">
    <source>
        <dbReference type="Google" id="ProtNLM"/>
    </source>
</evidence>
<dbReference type="EMBL" id="WTYJ01000004">
    <property type="protein sequence ID" value="MXP00643.1"/>
    <property type="molecule type" value="Genomic_DNA"/>
</dbReference>
<organism evidence="2 3">
    <name type="scientific">Croceibacterium xixiisoli</name>
    <dbReference type="NCBI Taxonomy" id="1476466"/>
    <lineage>
        <taxon>Bacteria</taxon>
        <taxon>Pseudomonadati</taxon>
        <taxon>Pseudomonadota</taxon>
        <taxon>Alphaproteobacteria</taxon>
        <taxon>Sphingomonadales</taxon>
        <taxon>Erythrobacteraceae</taxon>
        <taxon>Croceibacterium</taxon>
    </lineage>
</organism>
<evidence type="ECO:0000256" key="1">
    <source>
        <dbReference type="SAM" id="SignalP"/>
    </source>
</evidence>
<proteinExistence type="predicted"/>
<name>A0A6I4TXJ4_9SPHN</name>
<accession>A0A6I4TXJ4</accession>